<sequence>MSLSGFMGEAYAGKVRGEKRLEEKRGEFLLGFEDLAQRLEERPKRAEVEALAPRDGETILSLVHSASPKGRREGMIWGILTSLAAERLPSPLVIQPQDYAGLELRGGTIILDAKASPPGSKGWGSDGSGQVRGSWNRAHHLGERISGGRLVVRGGAGDYLGQEMVGGGIVAASCGDYAFRNMRGGWGVVRGDAGNYLAVGNSGGKIAVKGRAGARAGWLMRSGRIRVRRDAGEYLGLMMSGGEISLLGKAGARAGWRMRGGLIEAEGYGPQAGDDSVGGRLLCRGDP</sequence>
<comment type="caution">
    <text evidence="1">The sequence shown here is derived from an EMBL/GenBank/DDBJ whole genome shotgun (WGS) entry which is preliminary data.</text>
</comment>
<gene>
    <name evidence="1" type="ORF">P0O24_08115</name>
</gene>
<dbReference type="EMBL" id="JARFPL010000023">
    <property type="protein sequence ID" value="MDF0593544.1"/>
    <property type="molecule type" value="Genomic_DNA"/>
</dbReference>
<dbReference type="RefSeq" id="WP_316969249.1">
    <property type="nucleotide sequence ID" value="NZ_JARFPL010000023.1"/>
</dbReference>
<keyword evidence="2" id="KW-1185">Reference proteome</keyword>
<dbReference type="SUPFAM" id="SSF69336">
    <property type="entry name" value="Alpha subunit of glutamate synthase, C-terminal domain"/>
    <property type="match status" value="1"/>
</dbReference>
<organism evidence="1 2">
    <name type="scientific">Candidatus Methanocrinis alkalitolerans</name>
    <dbReference type="NCBI Taxonomy" id="3033395"/>
    <lineage>
        <taxon>Archaea</taxon>
        <taxon>Methanobacteriati</taxon>
        <taxon>Methanobacteriota</taxon>
        <taxon>Stenosarchaea group</taxon>
        <taxon>Methanomicrobia</taxon>
        <taxon>Methanotrichales</taxon>
        <taxon>Methanotrichaceae</taxon>
        <taxon>Methanocrinis</taxon>
    </lineage>
</organism>
<accession>A0ABT5XFQ3</accession>
<reference evidence="1 2" key="1">
    <citation type="submission" date="2023-03" db="EMBL/GenBank/DDBJ databases">
        <title>Whole genome sequencing of Methanotrichaceae archaeon M04Ac.</title>
        <authorList>
            <person name="Khomyakova M.A."/>
            <person name="Merkel A.Y."/>
            <person name="Slobodkin A.I."/>
        </authorList>
    </citation>
    <scope>NUCLEOTIDE SEQUENCE [LARGE SCALE GENOMIC DNA]</scope>
    <source>
        <strain evidence="1 2">M04Ac</strain>
    </source>
</reference>
<dbReference type="Proteomes" id="UP001215956">
    <property type="component" value="Unassembled WGS sequence"/>
</dbReference>
<dbReference type="InterPro" id="IPR036485">
    <property type="entry name" value="Glu_synth_asu_C_sf"/>
</dbReference>
<dbReference type="PANTHER" id="PTHR39673:SF5">
    <property type="entry name" value="TUNGSTEN-CONTAINING FORMYLMETHANOFURAN DEHYDROGENASE 2 SUBUNIT C"/>
    <property type="match status" value="1"/>
</dbReference>
<evidence type="ECO:0008006" key="3">
    <source>
        <dbReference type="Google" id="ProtNLM"/>
    </source>
</evidence>
<dbReference type="PANTHER" id="PTHR39673">
    <property type="entry name" value="TUNGSTEN FORMYLMETHANOFURAN DEHYDROGENASE, SUBUNIT C (FWDC)"/>
    <property type="match status" value="1"/>
</dbReference>
<protein>
    <recommendedName>
        <fullName evidence="3">Formylmethanofuran dehydrogenase subunit C</fullName>
    </recommendedName>
</protein>
<evidence type="ECO:0000313" key="2">
    <source>
        <dbReference type="Proteomes" id="UP001215956"/>
    </source>
</evidence>
<name>A0ABT5XFQ3_9EURY</name>
<dbReference type="Gene3D" id="2.160.20.60">
    <property type="entry name" value="Glutamate synthase, alpha subunit, C-terminal domain"/>
    <property type="match status" value="2"/>
</dbReference>
<evidence type="ECO:0000313" key="1">
    <source>
        <dbReference type="EMBL" id="MDF0593544.1"/>
    </source>
</evidence>
<proteinExistence type="predicted"/>